<dbReference type="Pfam" id="PF00282">
    <property type="entry name" value="Pyridoxal_deC"/>
    <property type="match status" value="1"/>
</dbReference>
<dbReference type="PANTHER" id="PTHR11999:SF70">
    <property type="entry name" value="MIP05841P"/>
    <property type="match status" value="1"/>
</dbReference>
<evidence type="ECO:0000256" key="2">
    <source>
        <dbReference type="ARBA" id="ARBA00009533"/>
    </source>
</evidence>
<evidence type="ECO:0000256" key="6">
    <source>
        <dbReference type="PIRSR" id="PIRSR602129-50"/>
    </source>
</evidence>
<keyword evidence="9" id="KW-1185">Reference proteome</keyword>
<dbReference type="GO" id="GO:0030170">
    <property type="term" value="F:pyridoxal phosphate binding"/>
    <property type="evidence" value="ECO:0007669"/>
    <property type="project" value="InterPro"/>
</dbReference>
<evidence type="ECO:0000256" key="3">
    <source>
        <dbReference type="ARBA" id="ARBA00022793"/>
    </source>
</evidence>
<feature type="modified residue" description="N6-(pyridoxal phosphate)lysine" evidence="6">
    <location>
        <position position="334"/>
    </location>
</feature>
<comment type="cofactor">
    <cofactor evidence="1 6 7">
        <name>pyridoxal 5'-phosphate</name>
        <dbReference type="ChEBI" id="CHEBI:597326"/>
    </cofactor>
</comment>
<dbReference type="InterPro" id="IPR015422">
    <property type="entry name" value="PyrdxlP-dep_Trfase_small"/>
</dbReference>
<dbReference type="SUPFAM" id="SSF53383">
    <property type="entry name" value="PLP-dependent transferases"/>
    <property type="match status" value="1"/>
</dbReference>
<dbReference type="Proteomes" id="UP000001514">
    <property type="component" value="Unassembled WGS sequence"/>
</dbReference>
<dbReference type="PRINTS" id="PR00800">
    <property type="entry name" value="YHDCRBOXLASE"/>
</dbReference>
<protein>
    <submittedName>
        <fullName evidence="8">Uncharacterized protein TYDC1-2</fullName>
    </submittedName>
</protein>
<dbReference type="GO" id="GO:0006520">
    <property type="term" value="P:amino acid metabolic process"/>
    <property type="evidence" value="ECO:0007669"/>
    <property type="project" value="InterPro"/>
</dbReference>
<keyword evidence="3" id="KW-0210">Decarboxylase</keyword>
<sequence length="519" mass="57441">MGESAPPPGLKLMDSEEFREHAHRMVDFVADYYRHIEKFPVRSQVSPGYLNDLIPAFAPQDPESFDDILADVSNIIIPGLTHWQSPSFFSYYPANSSTAGILAEILISGFNTVNFSWIASPAATELEIIVVNWLGKLLELPDSFLSGSSGLSHTAKSRLTYCLFYFLGNGKGGGVIQGSATEGMLVTLCAARSRAISKHTANGLVEEDVVRRLRAYTSDQTHMCLHKACKIAGIKLVVLPTTKETNYALSPALLRGAIEEGGDDVIPLYLGATLGTTSSAAVDPLLELGEIAQEYEMWFHVDAAYGGSACICPEYRHFLDGIEKADSLNVGTHKWLLTNLDCSVLWVKNARTLTSTLSVQSEYLRNKVWIQASEAGEVVDFKDWQVSLGKRFRLALKLWLVMRLYGSSKLKNYIIHHTCLARLFERKVTEDKRFEILVPCRFGLVCFRLKAIEASSVNALNENLLHAVNSNETTFITHTVLSGDFLLRMAVGGTLTEAKHVIKAWETIQKKATQLLSSK</sequence>
<organism evidence="9">
    <name type="scientific">Selaginella moellendorffii</name>
    <name type="common">Spikemoss</name>
    <dbReference type="NCBI Taxonomy" id="88036"/>
    <lineage>
        <taxon>Eukaryota</taxon>
        <taxon>Viridiplantae</taxon>
        <taxon>Streptophyta</taxon>
        <taxon>Embryophyta</taxon>
        <taxon>Tracheophyta</taxon>
        <taxon>Lycopodiopsida</taxon>
        <taxon>Selaginellales</taxon>
        <taxon>Selaginellaceae</taxon>
        <taxon>Selaginella</taxon>
    </lineage>
</organism>
<dbReference type="HOGENOM" id="CLU_011856_3_1_1"/>
<dbReference type="InterPro" id="IPR015424">
    <property type="entry name" value="PyrdxlP-dep_Trfase"/>
</dbReference>
<dbReference type="InterPro" id="IPR002129">
    <property type="entry name" value="PyrdxlP-dep_de-COase"/>
</dbReference>
<evidence type="ECO:0000256" key="5">
    <source>
        <dbReference type="ARBA" id="ARBA00023239"/>
    </source>
</evidence>
<comment type="similarity">
    <text evidence="2 7">Belongs to the group II decarboxylase family.</text>
</comment>
<dbReference type="PANTHER" id="PTHR11999">
    <property type="entry name" value="GROUP II PYRIDOXAL-5-PHOSPHATE DECARBOXYLASE"/>
    <property type="match status" value="1"/>
</dbReference>
<dbReference type="eggNOG" id="KOG0628">
    <property type="taxonomic scope" value="Eukaryota"/>
</dbReference>
<evidence type="ECO:0000256" key="4">
    <source>
        <dbReference type="ARBA" id="ARBA00022898"/>
    </source>
</evidence>
<name>D8RH04_SELML</name>
<dbReference type="InterPro" id="IPR010977">
    <property type="entry name" value="Aromatic_deC"/>
</dbReference>
<dbReference type="InParanoid" id="D8RH04"/>
<dbReference type="Gene3D" id="3.40.640.10">
    <property type="entry name" value="Type I PLP-dependent aspartate aminotransferase-like (Major domain)"/>
    <property type="match status" value="1"/>
</dbReference>
<dbReference type="GO" id="GO:0005737">
    <property type="term" value="C:cytoplasm"/>
    <property type="evidence" value="ECO:0000318"/>
    <property type="project" value="GO_Central"/>
</dbReference>
<keyword evidence="4 6" id="KW-0663">Pyridoxal phosphate</keyword>
<reference evidence="8 9" key="1">
    <citation type="journal article" date="2011" name="Science">
        <title>The Selaginella genome identifies genetic changes associated with the evolution of vascular plants.</title>
        <authorList>
            <person name="Banks J.A."/>
            <person name="Nishiyama T."/>
            <person name="Hasebe M."/>
            <person name="Bowman J.L."/>
            <person name="Gribskov M."/>
            <person name="dePamphilis C."/>
            <person name="Albert V.A."/>
            <person name="Aono N."/>
            <person name="Aoyama T."/>
            <person name="Ambrose B.A."/>
            <person name="Ashton N.W."/>
            <person name="Axtell M.J."/>
            <person name="Barker E."/>
            <person name="Barker M.S."/>
            <person name="Bennetzen J.L."/>
            <person name="Bonawitz N.D."/>
            <person name="Chapple C."/>
            <person name="Cheng C."/>
            <person name="Correa L.G."/>
            <person name="Dacre M."/>
            <person name="DeBarry J."/>
            <person name="Dreyer I."/>
            <person name="Elias M."/>
            <person name="Engstrom E.M."/>
            <person name="Estelle M."/>
            <person name="Feng L."/>
            <person name="Finet C."/>
            <person name="Floyd S.K."/>
            <person name="Frommer W.B."/>
            <person name="Fujita T."/>
            <person name="Gramzow L."/>
            <person name="Gutensohn M."/>
            <person name="Harholt J."/>
            <person name="Hattori M."/>
            <person name="Heyl A."/>
            <person name="Hirai T."/>
            <person name="Hiwatashi Y."/>
            <person name="Ishikawa M."/>
            <person name="Iwata M."/>
            <person name="Karol K.G."/>
            <person name="Koehler B."/>
            <person name="Kolukisaoglu U."/>
            <person name="Kubo M."/>
            <person name="Kurata T."/>
            <person name="Lalonde S."/>
            <person name="Li K."/>
            <person name="Li Y."/>
            <person name="Litt A."/>
            <person name="Lyons E."/>
            <person name="Manning G."/>
            <person name="Maruyama T."/>
            <person name="Michael T.P."/>
            <person name="Mikami K."/>
            <person name="Miyazaki S."/>
            <person name="Morinaga S."/>
            <person name="Murata T."/>
            <person name="Mueller-Roeber B."/>
            <person name="Nelson D.R."/>
            <person name="Obara M."/>
            <person name="Oguri Y."/>
            <person name="Olmstead R.G."/>
            <person name="Onodera N."/>
            <person name="Petersen B.L."/>
            <person name="Pils B."/>
            <person name="Prigge M."/>
            <person name="Rensing S.A."/>
            <person name="Riano-Pachon D.M."/>
            <person name="Roberts A.W."/>
            <person name="Sato Y."/>
            <person name="Scheller H.V."/>
            <person name="Schulz B."/>
            <person name="Schulz C."/>
            <person name="Shakirov E.V."/>
            <person name="Shibagaki N."/>
            <person name="Shinohara N."/>
            <person name="Shippen D.E."/>
            <person name="Soerensen I."/>
            <person name="Sotooka R."/>
            <person name="Sugimoto N."/>
            <person name="Sugita M."/>
            <person name="Sumikawa N."/>
            <person name="Tanurdzic M."/>
            <person name="Theissen G."/>
            <person name="Ulvskov P."/>
            <person name="Wakazuki S."/>
            <person name="Weng J.K."/>
            <person name="Willats W.W."/>
            <person name="Wipf D."/>
            <person name="Wolf P.G."/>
            <person name="Yang L."/>
            <person name="Zimmer A.D."/>
            <person name="Zhu Q."/>
            <person name="Mitros T."/>
            <person name="Hellsten U."/>
            <person name="Loque D."/>
            <person name="Otillar R."/>
            <person name="Salamov A."/>
            <person name="Schmutz J."/>
            <person name="Shapiro H."/>
            <person name="Lindquist E."/>
            <person name="Lucas S."/>
            <person name="Rokhsar D."/>
            <person name="Grigoriev I.V."/>
        </authorList>
    </citation>
    <scope>NUCLEOTIDE SEQUENCE [LARGE SCALE GENOMIC DNA]</scope>
</reference>
<dbReference type="InterPro" id="IPR015421">
    <property type="entry name" value="PyrdxlP-dep_Trfase_major"/>
</dbReference>
<dbReference type="FunFam" id="1.20.1340.10:FF:000001">
    <property type="entry name" value="Histidine decarboxylase"/>
    <property type="match status" value="1"/>
</dbReference>
<dbReference type="STRING" id="88036.D8RH04"/>
<dbReference type="EMBL" id="GL377579">
    <property type="protein sequence ID" value="EFJ28683.1"/>
    <property type="molecule type" value="Genomic_DNA"/>
</dbReference>
<keyword evidence="5 7" id="KW-0456">Lyase</keyword>
<dbReference type="GO" id="GO:0016831">
    <property type="term" value="F:carboxy-lyase activity"/>
    <property type="evidence" value="ECO:0000318"/>
    <property type="project" value="GO_Central"/>
</dbReference>
<dbReference type="Gene3D" id="1.20.1340.10">
    <property type="entry name" value="dopa decarboxylase, N-terminal domain"/>
    <property type="match status" value="1"/>
</dbReference>
<accession>D8RH04</accession>
<dbReference type="AlphaFoldDB" id="D8RH04"/>
<proteinExistence type="inferred from homology"/>
<dbReference type="Gramene" id="EFJ28683">
    <property type="protein sequence ID" value="EFJ28683"/>
    <property type="gene ID" value="SELMODRAFT_171450"/>
</dbReference>
<dbReference type="InterPro" id="IPR021115">
    <property type="entry name" value="Pyridoxal-P_BS"/>
</dbReference>
<dbReference type="Gene3D" id="3.90.1150.10">
    <property type="entry name" value="Aspartate Aminotransferase, domain 1"/>
    <property type="match status" value="1"/>
</dbReference>
<evidence type="ECO:0000313" key="8">
    <source>
        <dbReference type="EMBL" id="EFJ28683.1"/>
    </source>
</evidence>
<evidence type="ECO:0000256" key="7">
    <source>
        <dbReference type="RuleBase" id="RU000382"/>
    </source>
</evidence>
<dbReference type="GO" id="GO:0019752">
    <property type="term" value="P:carboxylic acid metabolic process"/>
    <property type="evidence" value="ECO:0007669"/>
    <property type="project" value="InterPro"/>
</dbReference>
<dbReference type="KEGG" id="smo:SELMODRAFT_171450"/>
<evidence type="ECO:0000256" key="1">
    <source>
        <dbReference type="ARBA" id="ARBA00001933"/>
    </source>
</evidence>
<dbReference type="PROSITE" id="PS00392">
    <property type="entry name" value="DDC_GAD_HDC_YDC"/>
    <property type="match status" value="1"/>
</dbReference>
<gene>
    <name evidence="8" type="primary">TYDC1-2</name>
    <name evidence="8" type="ORF">SELMODRAFT_171450</name>
</gene>
<evidence type="ECO:0000313" key="9">
    <source>
        <dbReference type="Proteomes" id="UP000001514"/>
    </source>
</evidence>